<dbReference type="AlphaFoldDB" id="A0AAD4L2E3"/>
<evidence type="ECO:0000313" key="5">
    <source>
        <dbReference type="Proteomes" id="UP001201262"/>
    </source>
</evidence>
<evidence type="ECO:0000256" key="1">
    <source>
        <dbReference type="ARBA" id="ARBA00022603"/>
    </source>
</evidence>
<dbReference type="GO" id="GO:0005634">
    <property type="term" value="C:nucleus"/>
    <property type="evidence" value="ECO:0007669"/>
    <property type="project" value="TreeGrafter"/>
</dbReference>
<dbReference type="GO" id="GO:0008168">
    <property type="term" value="F:methyltransferase activity"/>
    <property type="evidence" value="ECO:0007669"/>
    <property type="project" value="UniProtKB-KW"/>
</dbReference>
<keyword evidence="3" id="KW-0472">Membrane</keyword>
<accession>A0AAD4L2E3</accession>
<keyword evidence="3" id="KW-0812">Transmembrane</keyword>
<gene>
    <name evidence="4" type="ORF">BGW36DRAFT_422472</name>
</gene>
<dbReference type="PANTHER" id="PTHR13393:SF0">
    <property type="entry name" value="RNA N6-ADENOSINE-METHYLTRANSFERASE METTL16"/>
    <property type="match status" value="1"/>
</dbReference>
<keyword evidence="5" id="KW-1185">Reference proteome</keyword>
<organism evidence="4 5">
    <name type="scientific">Talaromyces proteolyticus</name>
    <dbReference type="NCBI Taxonomy" id="1131652"/>
    <lineage>
        <taxon>Eukaryota</taxon>
        <taxon>Fungi</taxon>
        <taxon>Dikarya</taxon>
        <taxon>Ascomycota</taxon>
        <taxon>Pezizomycotina</taxon>
        <taxon>Eurotiomycetes</taxon>
        <taxon>Eurotiomycetidae</taxon>
        <taxon>Eurotiales</taxon>
        <taxon>Trichocomaceae</taxon>
        <taxon>Talaromyces</taxon>
        <taxon>Talaromyces sect. Bacilispori</taxon>
    </lineage>
</organism>
<dbReference type="Gene3D" id="3.40.50.150">
    <property type="entry name" value="Vaccinia Virus protein VP39"/>
    <property type="match status" value="1"/>
</dbReference>
<dbReference type="Proteomes" id="UP001201262">
    <property type="component" value="Unassembled WGS sequence"/>
</dbReference>
<name>A0AAD4L2E3_9EURO</name>
<protein>
    <submittedName>
        <fullName evidence="4">DUF890 domain protein</fullName>
    </submittedName>
</protein>
<evidence type="ECO:0000256" key="3">
    <source>
        <dbReference type="SAM" id="Phobius"/>
    </source>
</evidence>
<keyword evidence="1" id="KW-0489">Methyltransferase</keyword>
<dbReference type="PANTHER" id="PTHR13393">
    <property type="entry name" value="SAM-DEPENDENT METHYLTRANSFERASE"/>
    <property type="match status" value="1"/>
</dbReference>
<feature type="transmembrane region" description="Helical" evidence="3">
    <location>
        <begin position="17"/>
        <end position="37"/>
    </location>
</feature>
<evidence type="ECO:0000313" key="4">
    <source>
        <dbReference type="EMBL" id="KAH8705944.1"/>
    </source>
</evidence>
<dbReference type="InterPro" id="IPR029063">
    <property type="entry name" value="SAM-dependent_MTases_sf"/>
</dbReference>
<reference evidence="4" key="1">
    <citation type="submission" date="2021-12" db="EMBL/GenBank/DDBJ databases">
        <title>Convergent genome expansion in fungi linked to evolution of root-endophyte symbiosis.</title>
        <authorList>
            <consortium name="DOE Joint Genome Institute"/>
            <person name="Ke Y.-H."/>
            <person name="Bonito G."/>
            <person name="Liao H.-L."/>
            <person name="Looney B."/>
            <person name="Rojas-Flechas A."/>
            <person name="Nash J."/>
            <person name="Hameed K."/>
            <person name="Schadt C."/>
            <person name="Martin F."/>
            <person name="Crous P.W."/>
            <person name="Miettinen O."/>
            <person name="Magnuson J.K."/>
            <person name="Labbe J."/>
            <person name="Jacobson D."/>
            <person name="Doktycz M.J."/>
            <person name="Veneault-Fourrey C."/>
            <person name="Kuo A."/>
            <person name="Mondo S."/>
            <person name="Calhoun S."/>
            <person name="Riley R."/>
            <person name="Ohm R."/>
            <person name="LaButti K."/>
            <person name="Andreopoulos B."/>
            <person name="Pangilinan J."/>
            <person name="Nolan M."/>
            <person name="Tritt A."/>
            <person name="Clum A."/>
            <person name="Lipzen A."/>
            <person name="Daum C."/>
            <person name="Barry K."/>
            <person name="Grigoriev I.V."/>
            <person name="Vilgalys R."/>
        </authorList>
    </citation>
    <scope>NUCLEOTIDE SEQUENCE</scope>
    <source>
        <strain evidence="4">PMI_201</strain>
    </source>
</reference>
<dbReference type="CDD" id="cd02440">
    <property type="entry name" value="AdoMet_MTases"/>
    <property type="match status" value="1"/>
</dbReference>
<keyword evidence="2" id="KW-0808">Transferase</keyword>
<dbReference type="RefSeq" id="XP_046078565.1">
    <property type="nucleotide sequence ID" value="XM_046219698.1"/>
</dbReference>
<dbReference type="GeneID" id="70249985"/>
<dbReference type="GO" id="GO:0070475">
    <property type="term" value="P:rRNA base methylation"/>
    <property type="evidence" value="ECO:0007669"/>
    <property type="project" value="TreeGrafter"/>
</dbReference>
<evidence type="ECO:0000256" key="2">
    <source>
        <dbReference type="ARBA" id="ARBA00022679"/>
    </source>
</evidence>
<dbReference type="EMBL" id="JAJTJA010000001">
    <property type="protein sequence ID" value="KAH8705944.1"/>
    <property type="molecule type" value="Genomic_DNA"/>
</dbReference>
<comment type="caution">
    <text evidence="4">The sequence shown here is derived from an EMBL/GenBank/DDBJ whole genome shotgun (WGS) entry which is preliminary data.</text>
</comment>
<sequence length="499" mass="56756">MVDLGVLQFCGRSIKSINLILSILSIITAISILDLAIRPISAMCVLPSLAFYHESPIRNWTAAPVDSIQTTKRPSSSDTRSCYAKRLKANDQLNFSDPDAVRQLTRTLLERDFKLNVDLPDDRLCPPVPNRLNYILWLQDLLDTTSEVGNDEYDPGKEILGLDIGTGCCGIYPLLGCSMRPSWNFVATDIDDKNLLSSRQNVSKNNMDRRIKIVKTNPDDFLIPLDKLGVDRLDFTMCNPPFYESEQELLYSAAAKSRPPFSACTGAAIEMITSGGEVAFVTRMITQSVTLKTKVRWYTSMLGKMSSVSTIVQKLLEAGVTNWAVTEFVQGKGTKRWAVGWSWMDWRPRSDISRGLSTLPKHLLPFPSHYSIELPKEKRLNEAGRKLDAEFSSLRYLFYTWSTHESCIGFAKEDVWSRKARRKFSKEQHTKSSNDSDEMRVEEEWQNISKEKAELGFRVDLRLAADERVVLTIRWLKGIDQVLFESFCGMVKRKLFEET</sequence>
<dbReference type="Pfam" id="PF05971">
    <property type="entry name" value="Methyltransf_10"/>
    <property type="match status" value="1"/>
</dbReference>
<dbReference type="SUPFAM" id="SSF53335">
    <property type="entry name" value="S-adenosyl-L-methionine-dependent methyltransferases"/>
    <property type="match status" value="1"/>
</dbReference>
<keyword evidence="3" id="KW-1133">Transmembrane helix</keyword>
<proteinExistence type="predicted"/>
<dbReference type="InterPro" id="IPR010286">
    <property type="entry name" value="METTL16/RlmF"/>
</dbReference>